<reference evidence="1 2" key="1">
    <citation type="submission" date="2020-10" db="EMBL/GenBank/DDBJ databases">
        <title>Connecting structure to function with the recovery of over 1000 high-quality activated sludge metagenome-assembled genomes encoding full-length rRNA genes using long-read sequencing.</title>
        <authorList>
            <person name="Singleton C.M."/>
            <person name="Petriglieri F."/>
            <person name="Kristensen J.M."/>
            <person name="Kirkegaard R.H."/>
            <person name="Michaelsen T.Y."/>
            <person name="Andersen M.H."/>
            <person name="Karst S.M."/>
            <person name="Dueholm M.S."/>
            <person name="Nielsen P.H."/>
            <person name="Albertsen M."/>
        </authorList>
    </citation>
    <scope>NUCLEOTIDE SEQUENCE [LARGE SCALE GENOMIC DNA]</scope>
    <source>
        <strain evidence="1">Ribe_18-Q3-R11-54_BAT3C.373</strain>
    </source>
</reference>
<sequence length="215" mass="25303">MDSTIMIKTILICGLLFWSINLLGQKTRTFFVYGGPSITNVQEIINGEKHFFASPERPYYSIRYHFGICVEEFLFSKEYLGVKYGLNFDKRASSHTSFNKYNEDFYGFIGIPLQITYKPLKDRDIQFEAGVSFQYLVCSKYLFMKPFKNFEIDYTVGIQIHLLNNLYFGARLLEPLFLLREKGNVINIDPSVPKERRLYKTHAMQFSLSYKFTMR</sequence>
<protein>
    <recommendedName>
        <fullName evidence="3">Outer membrane protein beta-barrel domain-containing protein</fullName>
    </recommendedName>
</protein>
<gene>
    <name evidence="1" type="ORF">IPO85_00570</name>
</gene>
<organism evidence="1 2">
    <name type="scientific">Candidatus Defluviibacterium haderslevense</name>
    <dbReference type="NCBI Taxonomy" id="2981993"/>
    <lineage>
        <taxon>Bacteria</taxon>
        <taxon>Pseudomonadati</taxon>
        <taxon>Bacteroidota</taxon>
        <taxon>Saprospiria</taxon>
        <taxon>Saprospirales</taxon>
        <taxon>Saprospiraceae</taxon>
        <taxon>Candidatus Defluviibacterium</taxon>
    </lineage>
</organism>
<dbReference type="AlphaFoldDB" id="A0A9D7XCX7"/>
<evidence type="ECO:0000313" key="2">
    <source>
        <dbReference type="Proteomes" id="UP000808349"/>
    </source>
</evidence>
<name>A0A9D7XCX7_9BACT</name>
<accession>A0A9D7XCX7</accession>
<evidence type="ECO:0008006" key="3">
    <source>
        <dbReference type="Google" id="ProtNLM"/>
    </source>
</evidence>
<dbReference type="EMBL" id="JADKFW010000004">
    <property type="protein sequence ID" value="MBK9716020.1"/>
    <property type="molecule type" value="Genomic_DNA"/>
</dbReference>
<dbReference type="Proteomes" id="UP000808349">
    <property type="component" value="Unassembled WGS sequence"/>
</dbReference>
<comment type="caution">
    <text evidence="1">The sequence shown here is derived from an EMBL/GenBank/DDBJ whole genome shotgun (WGS) entry which is preliminary data.</text>
</comment>
<proteinExistence type="predicted"/>
<evidence type="ECO:0000313" key="1">
    <source>
        <dbReference type="EMBL" id="MBK9716020.1"/>
    </source>
</evidence>